<evidence type="ECO:0000256" key="4">
    <source>
        <dbReference type="ARBA" id="ARBA00023163"/>
    </source>
</evidence>
<keyword evidence="3" id="KW-0238">DNA-binding</keyword>
<evidence type="ECO:0000256" key="5">
    <source>
        <dbReference type="ARBA" id="ARBA00023242"/>
    </source>
</evidence>
<dbReference type="Pfam" id="PF23603">
    <property type="entry name" value="Ubiquitin_TPR1"/>
    <property type="match status" value="1"/>
</dbReference>
<dbReference type="PANTHER" id="PTHR21717:SF73">
    <property type="entry name" value="TELOMERE-BINDING PROTEIN, PUTATIVE-RELATED"/>
    <property type="match status" value="1"/>
</dbReference>
<dbReference type="FunFam" id="1.10.246.220:FF:000001">
    <property type="entry name" value="Telomere repeat-binding protein 1"/>
    <property type="match status" value="1"/>
</dbReference>
<dbReference type="PROSITE" id="PS51294">
    <property type="entry name" value="HTH_MYB"/>
    <property type="match status" value="1"/>
</dbReference>
<dbReference type="PANTHER" id="PTHR21717">
    <property type="entry name" value="TELOMERIC REPEAT BINDING PROTEIN"/>
    <property type="match status" value="1"/>
</dbReference>
<keyword evidence="2" id="KW-0805">Transcription regulation</keyword>
<dbReference type="Gene3D" id="1.10.246.220">
    <property type="match status" value="1"/>
</dbReference>
<dbReference type="SUPFAM" id="SSF54236">
    <property type="entry name" value="Ubiquitin-like"/>
    <property type="match status" value="1"/>
</dbReference>
<protein>
    <submittedName>
        <fullName evidence="10">Telomere repeat-binding protein 3</fullName>
    </submittedName>
</protein>
<dbReference type="Proteomes" id="UP000087766">
    <property type="component" value="Chromosome 3"/>
</dbReference>
<feature type="region of interest" description="Disordered" evidence="6">
    <location>
        <begin position="343"/>
        <end position="373"/>
    </location>
</feature>
<comment type="subcellular location">
    <subcellularLocation>
        <location evidence="1">Nucleus</location>
    </subcellularLocation>
</comment>
<feature type="region of interest" description="Disordered" evidence="6">
    <location>
        <begin position="58"/>
        <end position="82"/>
    </location>
</feature>
<evidence type="ECO:0000256" key="2">
    <source>
        <dbReference type="ARBA" id="ARBA00023015"/>
    </source>
</evidence>
<accession>A0A1S3TNE2</accession>
<dbReference type="InterPro" id="IPR001005">
    <property type="entry name" value="SANT/Myb"/>
</dbReference>
<dbReference type="GO" id="GO:0005634">
    <property type="term" value="C:nucleus"/>
    <property type="evidence" value="ECO:0007669"/>
    <property type="project" value="UniProtKB-SubCell"/>
</dbReference>
<evidence type="ECO:0000256" key="6">
    <source>
        <dbReference type="SAM" id="MobiDB-lite"/>
    </source>
</evidence>
<dbReference type="AlphaFoldDB" id="A0A1S3TNE2"/>
<keyword evidence="4" id="KW-0804">Transcription</keyword>
<dbReference type="RefSeq" id="XP_014495232.1">
    <property type="nucleotide sequence ID" value="XM_014639746.2"/>
</dbReference>
<dbReference type="PROSITE" id="PS50090">
    <property type="entry name" value="MYB_LIKE"/>
    <property type="match status" value="1"/>
</dbReference>
<feature type="domain" description="HTH myb-type" evidence="8">
    <location>
        <begin position="566"/>
        <end position="624"/>
    </location>
</feature>
<feature type="compositionally biased region" description="Low complexity" evidence="6">
    <location>
        <begin position="58"/>
        <end position="72"/>
    </location>
</feature>
<dbReference type="InterPro" id="IPR029071">
    <property type="entry name" value="Ubiquitin-like_domsf"/>
</dbReference>
<dbReference type="GeneID" id="106757149"/>
<dbReference type="GO" id="GO:0042162">
    <property type="term" value="F:telomeric DNA binding"/>
    <property type="evidence" value="ECO:0007669"/>
    <property type="project" value="UniProtKB-ARBA"/>
</dbReference>
<feature type="compositionally biased region" description="Polar residues" evidence="6">
    <location>
        <begin position="101"/>
        <end position="117"/>
    </location>
</feature>
<feature type="compositionally biased region" description="Polar residues" evidence="6">
    <location>
        <begin position="350"/>
        <end position="360"/>
    </location>
</feature>
<evidence type="ECO:0000256" key="3">
    <source>
        <dbReference type="ARBA" id="ARBA00023125"/>
    </source>
</evidence>
<evidence type="ECO:0000256" key="1">
    <source>
        <dbReference type="ARBA" id="ARBA00004123"/>
    </source>
</evidence>
<reference evidence="9" key="1">
    <citation type="journal article" date="2014" name="Nat. Commun.">
        <title>Genome sequence of mungbean and insights into evolution within Vigna species.</title>
        <authorList>
            <person name="Kang Y.J."/>
            <person name="Kim S.K."/>
            <person name="Kim M.Y."/>
            <person name="Lestari P."/>
            <person name="Kim K.H."/>
            <person name="Ha B.K."/>
            <person name="Jun T.H."/>
            <person name="Hwang W.J."/>
            <person name="Lee T."/>
            <person name="Lee J."/>
            <person name="Shim S."/>
            <person name="Yoon M.Y."/>
            <person name="Jang Y.E."/>
            <person name="Han K.S."/>
            <person name="Taeprayoon P."/>
            <person name="Yoon N."/>
            <person name="Somta P."/>
            <person name="Tanya P."/>
            <person name="Kim K.S."/>
            <person name="Gwag J.G."/>
            <person name="Moon J.K."/>
            <person name="Lee Y.H."/>
            <person name="Park B.S."/>
            <person name="Bombarely A."/>
            <person name="Doyle J.J."/>
            <person name="Jackson S.A."/>
            <person name="Schafleitner R."/>
            <person name="Srinives P."/>
            <person name="Varshney R.K."/>
            <person name="Lee S.H."/>
        </authorList>
    </citation>
    <scope>NUCLEOTIDE SEQUENCE [LARGE SCALE GENOMIC DNA]</scope>
    <source>
        <strain evidence="9">cv. VC1973A</strain>
    </source>
</reference>
<dbReference type="SMART" id="SM00717">
    <property type="entry name" value="SANT"/>
    <property type="match status" value="1"/>
</dbReference>
<feature type="region of interest" description="Disordered" evidence="6">
    <location>
        <begin position="94"/>
        <end position="132"/>
    </location>
</feature>
<dbReference type="InterPro" id="IPR009057">
    <property type="entry name" value="Homeodomain-like_sf"/>
</dbReference>
<dbReference type="InterPro" id="IPR031105">
    <property type="entry name" value="TRP_plant"/>
</dbReference>
<sequence>MVSKKRVDYGFNGFQVPVIPKAPRSVRRRGPFNKAAEDGRVCAIELLASLAGQLLQESESSASSNASEGNNQPAFSQGVIEQDRQDEIKPLKKEEIHQGSCAESTVKTEVGSQNSSQKPPPHSKTDFSQGHVSVNNGSDICEKVEGDVKSEIFKWDNKFGNYSNRLVKTSEKFRESSDGKMKNGFKQEQEAGSSCFRGSNLADKCSLKDHLELYVSPTLINSKSNIKSPFHRKSSPSASFSRRGNVVKLGSRDDDENFLRCKRVCTKSKAFRSPRRIAHRRIRNLMSSKYWKTAPKLKDCELSRSDLGVPHYHKRKTCYGFERFQNNTFIKKRKIVDRVSGVTSDGGGFSSESVSNSPQKGTDGDKPSSSAKLHVAKAKDSHVKFSIKSIRIPELYIEVPETATVGSLKRTIMEAVMAILGGGAHVGVLHHGKKVRDDSRTLVQTGISCNENLDTLSFMLEPVSLQASPTIRGADPSSQCETSQLTRPIETPALDSEITDTLHDSPLLTYPSNLIESNHETTSSLADTTVDKITPDCRALVPVPASMEALAVVPVSQKTKRSEFVQRRTRRPFSVTEVEALVHAVEELGTGRWRDVKLRAFENADHRTYVDLKDKWKTLVHTATISPQQRRGEPVPQELLDRVLAAHAFWSQHQAKQHGKHQAGSGTLKITEASAERPCVC</sequence>
<dbReference type="OrthoDB" id="2020981at2759"/>
<dbReference type="InterPro" id="IPR017930">
    <property type="entry name" value="Myb_dom"/>
</dbReference>
<feature type="domain" description="Myb-like" evidence="7">
    <location>
        <begin position="565"/>
        <end position="620"/>
    </location>
</feature>
<evidence type="ECO:0000259" key="8">
    <source>
        <dbReference type="PROSITE" id="PS51294"/>
    </source>
</evidence>
<organism evidence="9 10">
    <name type="scientific">Vigna radiata var. radiata</name>
    <name type="common">Mung bean</name>
    <name type="synonym">Phaseolus aureus</name>
    <dbReference type="NCBI Taxonomy" id="3916"/>
    <lineage>
        <taxon>Eukaryota</taxon>
        <taxon>Viridiplantae</taxon>
        <taxon>Streptophyta</taxon>
        <taxon>Embryophyta</taxon>
        <taxon>Tracheophyta</taxon>
        <taxon>Spermatophyta</taxon>
        <taxon>Magnoliopsida</taxon>
        <taxon>eudicotyledons</taxon>
        <taxon>Gunneridae</taxon>
        <taxon>Pentapetalae</taxon>
        <taxon>rosids</taxon>
        <taxon>fabids</taxon>
        <taxon>Fabales</taxon>
        <taxon>Fabaceae</taxon>
        <taxon>Papilionoideae</taxon>
        <taxon>50 kb inversion clade</taxon>
        <taxon>NPAAA clade</taxon>
        <taxon>indigoferoid/millettioid clade</taxon>
        <taxon>Phaseoleae</taxon>
        <taxon>Vigna</taxon>
    </lineage>
</organism>
<evidence type="ECO:0000313" key="9">
    <source>
        <dbReference type="Proteomes" id="UP000087766"/>
    </source>
</evidence>
<keyword evidence="5" id="KW-0539">Nucleus</keyword>
<dbReference type="SUPFAM" id="SSF46689">
    <property type="entry name" value="Homeodomain-like"/>
    <property type="match status" value="1"/>
</dbReference>
<dbReference type="CDD" id="cd11660">
    <property type="entry name" value="SANT_TRF"/>
    <property type="match status" value="1"/>
</dbReference>
<gene>
    <name evidence="10" type="primary">LOC106757149</name>
</gene>
<evidence type="ECO:0000313" key="10">
    <source>
        <dbReference type="RefSeq" id="XP_014495232.1"/>
    </source>
</evidence>
<name>A0A1S3TNE2_VIGRR</name>
<proteinExistence type="predicted"/>
<keyword evidence="9" id="KW-1185">Reference proteome</keyword>
<dbReference type="KEGG" id="vra:106757149"/>
<dbReference type="STRING" id="3916.A0A1S3TNE2"/>
<dbReference type="InterPro" id="IPR057625">
    <property type="entry name" value="TPR1-6-like_ubiquitin"/>
</dbReference>
<evidence type="ECO:0000259" key="7">
    <source>
        <dbReference type="PROSITE" id="PS50090"/>
    </source>
</evidence>
<reference evidence="10" key="2">
    <citation type="submission" date="2025-08" db="UniProtKB">
        <authorList>
            <consortium name="RefSeq"/>
        </authorList>
    </citation>
    <scope>IDENTIFICATION</scope>
    <source>
        <tissue evidence="10">Leaf</tissue>
    </source>
</reference>